<reference evidence="3" key="1">
    <citation type="submission" date="2021-01" db="EMBL/GenBank/DDBJ databases">
        <title>Whole genome shotgun sequence of Virgisporangium ochraceum NBRC 16418.</title>
        <authorList>
            <person name="Komaki H."/>
            <person name="Tamura T."/>
        </authorList>
    </citation>
    <scope>NUCLEOTIDE SEQUENCE</scope>
    <source>
        <strain evidence="3">NBRC 16418</strain>
    </source>
</reference>
<dbReference type="Pfam" id="PF04075">
    <property type="entry name" value="F420H2_quin_red"/>
    <property type="match status" value="1"/>
</dbReference>
<dbReference type="GO" id="GO:0016491">
    <property type="term" value="F:oxidoreductase activity"/>
    <property type="evidence" value="ECO:0007669"/>
    <property type="project" value="InterPro"/>
</dbReference>
<evidence type="ECO:0000313" key="4">
    <source>
        <dbReference type="Proteomes" id="UP000635606"/>
    </source>
</evidence>
<dbReference type="PANTHER" id="PTHR39428">
    <property type="entry name" value="F420H(2)-DEPENDENT QUINONE REDUCTASE RV1261C"/>
    <property type="match status" value="1"/>
</dbReference>
<evidence type="ECO:0000256" key="2">
    <source>
        <dbReference type="ARBA" id="ARBA00049106"/>
    </source>
</evidence>
<dbReference type="AlphaFoldDB" id="A0A8J3ZLJ4"/>
<dbReference type="Proteomes" id="UP000635606">
    <property type="component" value="Unassembled WGS sequence"/>
</dbReference>
<dbReference type="InterPro" id="IPR004378">
    <property type="entry name" value="F420H2_quin_Rdtase"/>
</dbReference>
<dbReference type="SUPFAM" id="SSF50475">
    <property type="entry name" value="FMN-binding split barrel"/>
    <property type="match status" value="1"/>
</dbReference>
<dbReference type="EMBL" id="BOPH01000013">
    <property type="protein sequence ID" value="GIJ65986.1"/>
    <property type="molecule type" value="Genomic_DNA"/>
</dbReference>
<dbReference type="InterPro" id="IPR012349">
    <property type="entry name" value="Split_barrel_FMN-bd"/>
</dbReference>
<accession>A0A8J3ZLJ4</accession>
<organism evidence="3 4">
    <name type="scientific">Virgisporangium ochraceum</name>
    <dbReference type="NCBI Taxonomy" id="65505"/>
    <lineage>
        <taxon>Bacteria</taxon>
        <taxon>Bacillati</taxon>
        <taxon>Actinomycetota</taxon>
        <taxon>Actinomycetes</taxon>
        <taxon>Micromonosporales</taxon>
        <taxon>Micromonosporaceae</taxon>
        <taxon>Virgisporangium</taxon>
    </lineage>
</organism>
<dbReference type="NCBIfam" id="TIGR00026">
    <property type="entry name" value="hi_GC_TIGR00026"/>
    <property type="match status" value="1"/>
</dbReference>
<dbReference type="GO" id="GO:0070967">
    <property type="term" value="F:coenzyme F420 binding"/>
    <property type="evidence" value="ECO:0007669"/>
    <property type="project" value="TreeGrafter"/>
</dbReference>
<gene>
    <name evidence="3" type="ORF">Voc01_009030</name>
</gene>
<dbReference type="GO" id="GO:0005886">
    <property type="term" value="C:plasma membrane"/>
    <property type="evidence" value="ECO:0007669"/>
    <property type="project" value="TreeGrafter"/>
</dbReference>
<proteinExistence type="inferred from homology"/>
<comment type="catalytic activity">
    <reaction evidence="2">
        <text>oxidized coenzyme F420-(gamma-L-Glu)(n) + a quinol + H(+) = reduced coenzyme F420-(gamma-L-Glu)(n) + a quinone</text>
        <dbReference type="Rhea" id="RHEA:39663"/>
        <dbReference type="Rhea" id="RHEA-COMP:12939"/>
        <dbReference type="Rhea" id="RHEA-COMP:14378"/>
        <dbReference type="ChEBI" id="CHEBI:15378"/>
        <dbReference type="ChEBI" id="CHEBI:24646"/>
        <dbReference type="ChEBI" id="CHEBI:132124"/>
        <dbReference type="ChEBI" id="CHEBI:133980"/>
        <dbReference type="ChEBI" id="CHEBI:139511"/>
    </reaction>
</comment>
<evidence type="ECO:0000313" key="3">
    <source>
        <dbReference type="EMBL" id="GIJ65986.1"/>
    </source>
</evidence>
<sequence>MTTDEVFDSPTGWVAKHIQRYEQSDGTYMGVPSLLLTTRGRRSGKLRRTALMYGEDAGRYLLVASNGGSATHPAWYLNLTENPDVEVQVRDDKFAARAHTAEGEERDRLWTIAAKAFPTYDKYLVTARAKGREIPLVVITPSRVQD</sequence>
<dbReference type="PANTHER" id="PTHR39428:SF3">
    <property type="entry name" value="DEAZAFLAVIN-DEPENDENT NITROREDUCTASE"/>
    <property type="match status" value="1"/>
</dbReference>
<protein>
    <submittedName>
        <fullName evidence="3">Nitroreductase</fullName>
    </submittedName>
</protein>
<name>A0A8J3ZLJ4_9ACTN</name>
<keyword evidence="4" id="KW-1185">Reference proteome</keyword>
<dbReference type="Gene3D" id="2.30.110.10">
    <property type="entry name" value="Electron Transport, Fmn-binding Protein, Chain A"/>
    <property type="match status" value="1"/>
</dbReference>
<dbReference type="RefSeq" id="WP_203925985.1">
    <property type="nucleotide sequence ID" value="NZ_BOPH01000013.1"/>
</dbReference>
<comment type="similarity">
    <text evidence="1">Belongs to the F420H(2)-dependent quinone reductase family.</text>
</comment>
<evidence type="ECO:0000256" key="1">
    <source>
        <dbReference type="ARBA" id="ARBA00008710"/>
    </source>
</evidence>
<comment type="caution">
    <text evidence="3">The sequence shown here is derived from an EMBL/GenBank/DDBJ whole genome shotgun (WGS) entry which is preliminary data.</text>
</comment>